<dbReference type="SUPFAM" id="SSF51735">
    <property type="entry name" value="NAD(P)-binding Rossmann-fold domains"/>
    <property type="match status" value="1"/>
</dbReference>
<dbReference type="PANTHER" id="PTHR44013">
    <property type="entry name" value="ZINC-TYPE ALCOHOL DEHYDROGENASE-LIKE PROTEIN C16A3.02C"/>
    <property type="match status" value="1"/>
</dbReference>
<dbReference type="CDD" id="cd05289">
    <property type="entry name" value="MDR_like_2"/>
    <property type="match status" value="1"/>
</dbReference>
<dbReference type="EMBL" id="BJMM01000002">
    <property type="protein sequence ID" value="GEB47927.1"/>
    <property type="molecule type" value="Genomic_DNA"/>
</dbReference>
<name>A0A4Y3QTD5_STRCI</name>
<dbReference type="InterPro" id="IPR020843">
    <property type="entry name" value="ER"/>
</dbReference>
<dbReference type="RefSeq" id="WP_086817496.1">
    <property type="nucleotide sequence ID" value="NZ_BJMM01000002.1"/>
</dbReference>
<dbReference type="SMART" id="SM00829">
    <property type="entry name" value="PKS_ER"/>
    <property type="match status" value="1"/>
</dbReference>
<dbReference type="InterPro" id="IPR011032">
    <property type="entry name" value="GroES-like_sf"/>
</dbReference>
<sequence length="310" mass="32122">MKAITVAQYGGADDLELTERPTPAVAPGEFLVRVKAAGVNPADEKIAIGNLDGIMVTHFPLIPGFDVAGVVEARGLGATEFEIGDEVIGFVLKDWAEHGTYAELVSAPARTLARKPASWDWLHAACLPLTGLTAYQAIERIGIGEGDTVLIHAAAGGVGTLAVQLAVGRGAHVIGTAGAHNHDPLRALGATPTTYGEGLAERVRALAPEGVDAALDFYGGDAVAVSQKVLKDPARVASVADLTAPEQGGQLVWARANAAELTELAALAEAGKLTVPVHRSFPLEQAADAWRLLHADGRARGRIVLNVDAT</sequence>
<dbReference type="InterPro" id="IPR013154">
    <property type="entry name" value="ADH-like_N"/>
</dbReference>
<dbReference type="PANTHER" id="PTHR44013:SF1">
    <property type="entry name" value="ZINC-TYPE ALCOHOL DEHYDROGENASE-LIKE PROTEIN C16A3.02C"/>
    <property type="match status" value="1"/>
</dbReference>
<dbReference type="InterPro" id="IPR052733">
    <property type="entry name" value="Chloroplast_QOR"/>
</dbReference>
<organism evidence="2 3">
    <name type="scientific">Streptomyces cacaoi</name>
    <dbReference type="NCBI Taxonomy" id="1898"/>
    <lineage>
        <taxon>Bacteria</taxon>
        <taxon>Bacillati</taxon>
        <taxon>Actinomycetota</taxon>
        <taxon>Actinomycetes</taxon>
        <taxon>Kitasatosporales</taxon>
        <taxon>Streptomycetaceae</taxon>
        <taxon>Streptomyces</taxon>
    </lineage>
</organism>
<keyword evidence="3" id="KW-1185">Reference proteome</keyword>
<dbReference type="Gene3D" id="3.90.180.10">
    <property type="entry name" value="Medium-chain alcohol dehydrogenases, catalytic domain"/>
    <property type="match status" value="1"/>
</dbReference>
<dbReference type="GO" id="GO:0016491">
    <property type="term" value="F:oxidoreductase activity"/>
    <property type="evidence" value="ECO:0007669"/>
    <property type="project" value="InterPro"/>
</dbReference>
<dbReference type="Gene3D" id="3.40.50.720">
    <property type="entry name" value="NAD(P)-binding Rossmann-like Domain"/>
    <property type="match status" value="1"/>
</dbReference>
<dbReference type="OrthoDB" id="3727682at2"/>
<dbReference type="InterPro" id="IPR036291">
    <property type="entry name" value="NAD(P)-bd_dom_sf"/>
</dbReference>
<reference evidence="2 3" key="1">
    <citation type="submission" date="2019-06" db="EMBL/GenBank/DDBJ databases">
        <title>Whole genome shotgun sequence of Streptomyces cacaoi subsp. cacaoi NBRC 12748.</title>
        <authorList>
            <person name="Hosoyama A."/>
            <person name="Uohara A."/>
            <person name="Ohji S."/>
            <person name="Ichikawa N."/>
        </authorList>
    </citation>
    <scope>NUCLEOTIDE SEQUENCE [LARGE SCALE GENOMIC DNA]</scope>
    <source>
        <strain evidence="2 3">NBRC 12748</strain>
    </source>
</reference>
<evidence type="ECO:0000259" key="1">
    <source>
        <dbReference type="SMART" id="SM00829"/>
    </source>
</evidence>
<dbReference type="Pfam" id="PF08240">
    <property type="entry name" value="ADH_N"/>
    <property type="match status" value="1"/>
</dbReference>
<gene>
    <name evidence="2" type="ORF">SCA03_04780</name>
</gene>
<evidence type="ECO:0000313" key="2">
    <source>
        <dbReference type="EMBL" id="GEB47927.1"/>
    </source>
</evidence>
<dbReference type="SUPFAM" id="SSF50129">
    <property type="entry name" value="GroES-like"/>
    <property type="match status" value="1"/>
</dbReference>
<dbReference type="Proteomes" id="UP000319210">
    <property type="component" value="Unassembled WGS sequence"/>
</dbReference>
<proteinExistence type="predicted"/>
<feature type="domain" description="Enoyl reductase (ER)" evidence="1">
    <location>
        <begin position="10"/>
        <end position="305"/>
    </location>
</feature>
<dbReference type="AlphaFoldDB" id="A0A4Y3QTD5"/>
<protein>
    <submittedName>
        <fullName evidence="2">Oxidoreductase</fullName>
    </submittedName>
</protein>
<evidence type="ECO:0000313" key="3">
    <source>
        <dbReference type="Proteomes" id="UP000319210"/>
    </source>
</evidence>
<comment type="caution">
    <text evidence="2">The sequence shown here is derived from an EMBL/GenBank/DDBJ whole genome shotgun (WGS) entry which is preliminary data.</text>
</comment>
<dbReference type="Pfam" id="PF13602">
    <property type="entry name" value="ADH_zinc_N_2"/>
    <property type="match status" value="1"/>
</dbReference>
<accession>A0A4Y3QTD5</accession>